<name>A0A2U1U7W3_9GAMM</name>
<dbReference type="InterPro" id="IPR029058">
    <property type="entry name" value="AB_hydrolase_fold"/>
</dbReference>
<dbReference type="Gene3D" id="3.40.50.1820">
    <property type="entry name" value="alpha/beta hydrolase"/>
    <property type="match status" value="1"/>
</dbReference>
<dbReference type="PANTHER" id="PTHR37017">
    <property type="entry name" value="AB HYDROLASE-1 DOMAIN-CONTAINING PROTEIN-RELATED"/>
    <property type="match status" value="1"/>
</dbReference>
<evidence type="ECO:0000313" key="2">
    <source>
        <dbReference type="EMBL" id="PWC17753.1"/>
    </source>
</evidence>
<comment type="caution">
    <text evidence="2">The sequence shown here is derived from an EMBL/GenBank/DDBJ whole genome shotgun (WGS) entry which is preliminary data.</text>
</comment>
<evidence type="ECO:0000259" key="1">
    <source>
        <dbReference type="Pfam" id="PF12697"/>
    </source>
</evidence>
<protein>
    <submittedName>
        <fullName evidence="2">Esterase</fullName>
    </submittedName>
</protein>
<dbReference type="SUPFAM" id="SSF53474">
    <property type="entry name" value="alpha/beta-Hydrolases"/>
    <property type="match status" value="1"/>
</dbReference>
<dbReference type="EMBL" id="QDKH01000006">
    <property type="protein sequence ID" value="PWC17753.1"/>
    <property type="molecule type" value="Genomic_DNA"/>
</dbReference>
<feature type="domain" description="AB hydrolase-1" evidence="1">
    <location>
        <begin position="4"/>
        <end position="226"/>
    </location>
</feature>
<dbReference type="RefSeq" id="WP_136165529.1">
    <property type="nucleotide sequence ID" value="NZ_KZ819074.1"/>
</dbReference>
<reference evidence="2 3" key="1">
    <citation type="submission" date="2018-04" db="EMBL/GenBank/DDBJ databases">
        <title>Brenneria corticis sp.nov.</title>
        <authorList>
            <person name="Li Y."/>
        </authorList>
    </citation>
    <scope>NUCLEOTIDE SEQUENCE [LARGE SCALE GENOMIC DNA]</scope>
    <source>
        <strain evidence="2 3">CFCC 11842</strain>
    </source>
</reference>
<dbReference type="PANTHER" id="PTHR37017:SF11">
    <property type="entry name" value="ESTERASE_LIPASE_THIOESTERASE DOMAIN-CONTAINING PROTEIN"/>
    <property type="match status" value="1"/>
</dbReference>
<dbReference type="InterPro" id="IPR052897">
    <property type="entry name" value="Sec-Metab_Biosynth_Hydrolase"/>
</dbReference>
<accession>A0A2U1U7W3</accession>
<proteinExistence type="predicted"/>
<organism evidence="2 3">
    <name type="scientific">Brenneria corticis</name>
    <dbReference type="NCBI Taxonomy" id="2173106"/>
    <lineage>
        <taxon>Bacteria</taxon>
        <taxon>Pseudomonadati</taxon>
        <taxon>Pseudomonadota</taxon>
        <taxon>Gammaproteobacteria</taxon>
        <taxon>Enterobacterales</taxon>
        <taxon>Pectobacteriaceae</taxon>
        <taxon>Brenneria</taxon>
    </lineage>
</organism>
<sequence>MSNFVLVHGAWHGGWCWDRVAALLRDEGYQVFTPTLAGLAERRGELSRAIGLSTHVADIVDLVRDADLRDVTLVGHSYGGFPATAAASRLVGRVRRLILLDAFLPADGEMLLDHAPMLIERYAEARDGDPDWHIPPLPSAAFGVGDADQAWVDARLTPQPVGSYFERIRCAHPMGIAHKNYIRCTRAPGELLERSLARVRQTADWHYAELDATHDAMITHPQALAQLLAALAGTSKT</sequence>
<dbReference type="InterPro" id="IPR000073">
    <property type="entry name" value="AB_hydrolase_1"/>
</dbReference>
<dbReference type="Pfam" id="PF12697">
    <property type="entry name" value="Abhydrolase_6"/>
    <property type="match status" value="1"/>
</dbReference>
<gene>
    <name evidence="2" type="ORF">DDT56_05725</name>
</gene>
<dbReference type="AlphaFoldDB" id="A0A2U1U7W3"/>
<keyword evidence="3" id="KW-1185">Reference proteome</keyword>
<evidence type="ECO:0000313" key="3">
    <source>
        <dbReference type="Proteomes" id="UP000296159"/>
    </source>
</evidence>
<dbReference type="Proteomes" id="UP000296159">
    <property type="component" value="Unassembled WGS sequence"/>
</dbReference>